<dbReference type="SUPFAM" id="SSF141868">
    <property type="entry name" value="EAL domain-like"/>
    <property type="match status" value="1"/>
</dbReference>
<feature type="modified residue" description="4-aspartylphosphate" evidence="1">
    <location>
        <position position="96"/>
    </location>
</feature>
<name>A0ABS5V7T2_9GAMM</name>
<dbReference type="InterPro" id="IPR011006">
    <property type="entry name" value="CheY-like_superfamily"/>
</dbReference>
<dbReference type="Pfam" id="PF11849">
    <property type="entry name" value="DUF3369"/>
    <property type="match status" value="1"/>
</dbReference>
<feature type="compositionally biased region" description="Basic and acidic residues" evidence="2">
    <location>
        <begin position="8"/>
        <end position="17"/>
    </location>
</feature>
<evidence type="ECO:0000313" key="6">
    <source>
        <dbReference type="EMBL" id="MBT1445871.1"/>
    </source>
</evidence>
<dbReference type="PANTHER" id="PTHR33121">
    <property type="entry name" value="CYCLIC DI-GMP PHOSPHODIESTERASE PDEF"/>
    <property type="match status" value="1"/>
</dbReference>
<feature type="domain" description="Response regulatory" evidence="3">
    <location>
        <begin position="41"/>
        <end position="165"/>
    </location>
</feature>
<organism evidence="6 7">
    <name type="scientific">Shewanella jiangmenensis</name>
    <dbReference type="NCBI Taxonomy" id="2837387"/>
    <lineage>
        <taxon>Bacteria</taxon>
        <taxon>Pseudomonadati</taxon>
        <taxon>Pseudomonadota</taxon>
        <taxon>Gammaproteobacteria</taxon>
        <taxon>Alteromonadales</taxon>
        <taxon>Shewanellaceae</taxon>
        <taxon>Shewanella</taxon>
    </lineage>
</organism>
<evidence type="ECO:0000259" key="3">
    <source>
        <dbReference type="PROSITE" id="PS50110"/>
    </source>
</evidence>
<dbReference type="PROSITE" id="PS50887">
    <property type="entry name" value="GGDEF"/>
    <property type="match status" value="1"/>
</dbReference>
<dbReference type="RefSeq" id="WP_214508055.1">
    <property type="nucleotide sequence ID" value="NZ_JAHEPS010000006.1"/>
</dbReference>
<dbReference type="InterPro" id="IPR050706">
    <property type="entry name" value="Cyclic-di-GMP_PDE-like"/>
</dbReference>
<accession>A0ABS5V7T2</accession>
<evidence type="ECO:0000259" key="4">
    <source>
        <dbReference type="PROSITE" id="PS50883"/>
    </source>
</evidence>
<sequence>MSDFINIFDDRHEHPKGADGNPAKADTPGAGAIGCDNGSWLIGIVDDEASVHDVTRLALKNLVIYDRPLEFVSAYSAREGFELIKAHPDMAIVLLDVVMESDDAGFLLVDRIRNELKNNHLQIVLRTGQPGYSPEEEVMLRYEINSYKTKSELTRGRLFAVVAAGIRAYQHLAAIARSREGLRAVIKAAADLFQERSVHDFAGGVLEQINALFHIEADSLFCVSQRPSDAPLALPKSADEFFVVATSDKFQQLRGMGLDQIHGDMREVALVHATLAAQTHLFQEQTSCLYLSTPSGWRGVIVADNAQNLAHADHELLQMFCLNVALGLENAKFFTHLNRAAYVDELTGLNSRLGLTEQAQVLCAKGETGAGTLYLLDIDDFHQVTDSMGFDYGNALLGDVAALLRRTFGDKARCARLHSDVFAILLPGSTMPAKDLAVQLTSALATCKDKIRFSITLGASQYERLERCDMSELISQAEAALRYAKAHRRGAGEDYSHGYQRALLDNVSIISDLRNALENNELFLMLQPKVEVQSGNLIGYEALVRWQHPQKGLIPPGDFMPQVEKSGLYYEFDLYIARAYCDIRRQYPALTLPVSINISANSLQYGSFVTELAAVFEQAGIAFDEVELEVTESVLIQSDEAISHLKKLHQLGFVICLDDFGVGFSSLSYLLNLPVQIIKVDRAFVASLDQSPDAVAVLNCVLRLGDELGKRIIVEGVETEAQLDLLAALGVRYVQGYYYYRPLAIEAALSLCGC</sequence>
<evidence type="ECO:0000259" key="5">
    <source>
        <dbReference type="PROSITE" id="PS50887"/>
    </source>
</evidence>
<dbReference type="InterPro" id="IPR000160">
    <property type="entry name" value="GGDEF_dom"/>
</dbReference>
<dbReference type="Gene3D" id="3.20.20.450">
    <property type="entry name" value="EAL domain"/>
    <property type="match status" value="1"/>
</dbReference>
<dbReference type="SMART" id="SM00052">
    <property type="entry name" value="EAL"/>
    <property type="match status" value="1"/>
</dbReference>
<dbReference type="NCBIfam" id="TIGR00254">
    <property type="entry name" value="GGDEF"/>
    <property type="match status" value="1"/>
</dbReference>
<dbReference type="PROSITE" id="PS50110">
    <property type="entry name" value="RESPONSE_REGULATORY"/>
    <property type="match status" value="1"/>
</dbReference>
<dbReference type="Pfam" id="PF00990">
    <property type="entry name" value="GGDEF"/>
    <property type="match status" value="1"/>
</dbReference>
<dbReference type="InterPro" id="IPR029787">
    <property type="entry name" value="Nucleotide_cyclase"/>
</dbReference>
<proteinExistence type="predicted"/>
<dbReference type="PANTHER" id="PTHR33121:SF70">
    <property type="entry name" value="SIGNALING PROTEIN YKOW"/>
    <property type="match status" value="1"/>
</dbReference>
<dbReference type="SUPFAM" id="SSF52172">
    <property type="entry name" value="CheY-like"/>
    <property type="match status" value="1"/>
</dbReference>
<dbReference type="SUPFAM" id="SSF55073">
    <property type="entry name" value="Nucleotide cyclase"/>
    <property type="match status" value="1"/>
</dbReference>
<protein>
    <submittedName>
        <fullName evidence="6">GGDEF domain-containing response regulator</fullName>
    </submittedName>
</protein>
<keyword evidence="1" id="KW-0597">Phosphoprotein</keyword>
<dbReference type="Gene3D" id="3.40.50.2300">
    <property type="match status" value="1"/>
</dbReference>
<evidence type="ECO:0000256" key="2">
    <source>
        <dbReference type="SAM" id="MobiDB-lite"/>
    </source>
</evidence>
<feature type="region of interest" description="Disordered" evidence="2">
    <location>
        <begin position="8"/>
        <end position="29"/>
    </location>
</feature>
<feature type="domain" description="GGDEF" evidence="5">
    <location>
        <begin position="369"/>
        <end position="501"/>
    </location>
</feature>
<dbReference type="Pfam" id="PF00563">
    <property type="entry name" value="EAL"/>
    <property type="match status" value="1"/>
</dbReference>
<dbReference type="InterPro" id="IPR021800">
    <property type="entry name" value="DUF3369"/>
</dbReference>
<evidence type="ECO:0000313" key="7">
    <source>
        <dbReference type="Proteomes" id="UP001195903"/>
    </source>
</evidence>
<dbReference type="CDD" id="cd01949">
    <property type="entry name" value="GGDEF"/>
    <property type="match status" value="1"/>
</dbReference>
<reference evidence="6 7" key="1">
    <citation type="submission" date="2021-05" db="EMBL/GenBank/DDBJ databases">
        <title>Shewanella sp. JM162201.</title>
        <authorList>
            <person name="Xu S."/>
            <person name="Li A."/>
        </authorList>
    </citation>
    <scope>NUCLEOTIDE SEQUENCE [LARGE SCALE GENOMIC DNA]</scope>
    <source>
        <strain evidence="6 7">JM162201</strain>
    </source>
</reference>
<dbReference type="Gene3D" id="3.30.70.270">
    <property type="match status" value="1"/>
</dbReference>
<feature type="domain" description="EAL" evidence="4">
    <location>
        <begin position="506"/>
        <end position="754"/>
    </location>
</feature>
<dbReference type="InterPro" id="IPR001633">
    <property type="entry name" value="EAL_dom"/>
</dbReference>
<keyword evidence="7" id="KW-1185">Reference proteome</keyword>
<dbReference type="EMBL" id="JAHEPS010000006">
    <property type="protein sequence ID" value="MBT1445871.1"/>
    <property type="molecule type" value="Genomic_DNA"/>
</dbReference>
<gene>
    <name evidence="6" type="ORF">KJI95_15300</name>
</gene>
<dbReference type="CDD" id="cd01948">
    <property type="entry name" value="EAL"/>
    <property type="match status" value="1"/>
</dbReference>
<dbReference type="SMART" id="SM00267">
    <property type="entry name" value="GGDEF"/>
    <property type="match status" value="1"/>
</dbReference>
<dbReference type="InterPro" id="IPR035919">
    <property type="entry name" value="EAL_sf"/>
</dbReference>
<dbReference type="Proteomes" id="UP001195903">
    <property type="component" value="Unassembled WGS sequence"/>
</dbReference>
<comment type="caution">
    <text evidence="6">The sequence shown here is derived from an EMBL/GenBank/DDBJ whole genome shotgun (WGS) entry which is preliminary data.</text>
</comment>
<dbReference type="PROSITE" id="PS50883">
    <property type="entry name" value="EAL"/>
    <property type="match status" value="1"/>
</dbReference>
<evidence type="ECO:0000256" key="1">
    <source>
        <dbReference type="PROSITE-ProRule" id="PRU00169"/>
    </source>
</evidence>
<dbReference type="InterPro" id="IPR043128">
    <property type="entry name" value="Rev_trsase/Diguanyl_cyclase"/>
</dbReference>
<dbReference type="InterPro" id="IPR001789">
    <property type="entry name" value="Sig_transdc_resp-reg_receiver"/>
</dbReference>